<protein>
    <submittedName>
        <fullName evidence="7">Amino acid transporter</fullName>
    </submittedName>
</protein>
<evidence type="ECO:0000256" key="5">
    <source>
        <dbReference type="ARBA" id="ARBA00023136"/>
    </source>
</evidence>
<dbReference type="AlphaFoldDB" id="A0A5P9NL23"/>
<gene>
    <name evidence="7" type="ORF">EY643_12860</name>
</gene>
<dbReference type="EMBL" id="CP036422">
    <property type="protein sequence ID" value="QFU76477.1"/>
    <property type="molecule type" value="Genomic_DNA"/>
</dbReference>
<dbReference type="Pfam" id="PF01810">
    <property type="entry name" value="LysE"/>
    <property type="match status" value="1"/>
</dbReference>
<feature type="transmembrane region" description="Helical" evidence="6">
    <location>
        <begin position="111"/>
        <end position="134"/>
    </location>
</feature>
<sequence length="200" mass="21159">MESLASGFLLSISLIMAIGAQNAFVLKQGIKKHHVFWVSLVCAVSDALLIAAGIAGFGAAVEAFPTLETVARYGGAAFLIIYGIKSLMSAFGPDHSLEPEGEEPDSLVKIIAMTLAFTWLNPHVYLDTVVLLGAVATQYEGTARTLFGIGAMSASGVFFFSLGYGARFLAPLFHKPVAWKILDALVAMIMFTIAASLLLG</sequence>
<dbReference type="KEGG" id="halc:EY643_12860"/>
<dbReference type="InterPro" id="IPR001123">
    <property type="entry name" value="LeuE-type"/>
</dbReference>
<dbReference type="RefSeq" id="WP_153239619.1">
    <property type="nucleotide sequence ID" value="NZ_CP036422.1"/>
</dbReference>
<evidence type="ECO:0000256" key="4">
    <source>
        <dbReference type="ARBA" id="ARBA00022989"/>
    </source>
</evidence>
<feature type="transmembrane region" description="Helical" evidence="6">
    <location>
        <begin position="177"/>
        <end position="199"/>
    </location>
</feature>
<dbReference type="GO" id="GO:0015171">
    <property type="term" value="F:amino acid transmembrane transporter activity"/>
    <property type="evidence" value="ECO:0007669"/>
    <property type="project" value="TreeGrafter"/>
</dbReference>
<dbReference type="GO" id="GO:0005886">
    <property type="term" value="C:plasma membrane"/>
    <property type="evidence" value="ECO:0007669"/>
    <property type="project" value="UniProtKB-SubCell"/>
</dbReference>
<organism evidence="7 8">
    <name type="scientific">Halioglobus maricola</name>
    <dbReference type="NCBI Taxonomy" id="2601894"/>
    <lineage>
        <taxon>Bacteria</taxon>
        <taxon>Pseudomonadati</taxon>
        <taxon>Pseudomonadota</taxon>
        <taxon>Gammaproteobacteria</taxon>
        <taxon>Cellvibrionales</taxon>
        <taxon>Halieaceae</taxon>
        <taxon>Halioglobus</taxon>
    </lineage>
</organism>
<evidence type="ECO:0000256" key="6">
    <source>
        <dbReference type="SAM" id="Phobius"/>
    </source>
</evidence>
<proteinExistence type="predicted"/>
<keyword evidence="5 6" id="KW-0472">Membrane</keyword>
<reference evidence="7 8" key="1">
    <citation type="submission" date="2019-02" db="EMBL/GenBank/DDBJ databases">
        <authorList>
            <person name="Li S.-H."/>
        </authorList>
    </citation>
    <scope>NUCLEOTIDE SEQUENCE [LARGE SCALE GENOMIC DNA]</scope>
    <source>
        <strain evidence="7 8">IMCC14385</strain>
    </source>
</reference>
<comment type="subcellular location">
    <subcellularLocation>
        <location evidence="1">Cell membrane</location>
        <topology evidence="1">Multi-pass membrane protein</topology>
    </subcellularLocation>
</comment>
<evidence type="ECO:0000256" key="3">
    <source>
        <dbReference type="ARBA" id="ARBA00022692"/>
    </source>
</evidence>
<keyword evidence="2" id="KW-1003">Cell membrane</keyword>
<name>A0A5P9NL23_9GAMM</name>
<evidence type="ECO:0000256" key="1">
    <source>
        <dbReference type="ARBA" id="ARBA00004651"/>
    </source>
</evidence>
<keyword evidence="8" id="KW-1185">Reference proteome</keyword>
<evidence type="ECO:0000256" key="2">
    <source>
        <dbReference type="ARBA" id="ARBA00022475"/>
    </source>
</evidence>
<evidence type="ECO:0000313" key="7">
    <source>
        <dbReference type="EMBL" id="QFU76477.1"/>
    </source>
</evidence>
<dbReference type="PANTHER" id="PTHR30086:SF20">
    <property type="entry name" value="ARGININE EXPORTER PROTEIN ARGO-RELATED"/>
    <property type="match status" value="1"/>
</dbReference>
<dbReference type="OrthoDB" id="5638726at2"/>
<dbReference type="Proteomes" id="UP000326287">
    <property type="component" value="Chromosome"/>
</dbReference>
<dbReference type="PANTHER" id="PTHR30086">
    <property type="entry name" value="ARGININE EXPORTER PROTEIN ARGO"/>
    <property type="match status" value="1"/>
</dbReference>
<feature type="transmembrane region" description="Helical" evidence="6">
    <location>
        <begin position="146"/>
        <end position="165"/>
    </location>
</feature>
<evidence type="ECO:0000313" key="8">
    <source>
        <dbReference type="Proteomes" id="UP000326287"/>
    </source>
</evidence>
<keyword evidence="3 6" id="KW-0812">Transmembrane</keyword>
<keyword evidence="4 6" id="KW-1133">Transmembrane helix</keyword>
<feature type="transmembrane region" description="Helical" evidence="6">
    <location>
        <begin position="35"/>
        <end position="61"/>
    </location>
</feature>
<accession>A0A5P9NL23</accession>